<dbReference type="InterPro" id="IPR005149">
    <property type="entry name" value="Tscrpt_reg_PadR_N"/>
</dbReference>
<organism evidence="2 3">
    <name type="scientific">Micromonospora coxensis</name>
    <dbReference type="NCBI Taxonomy" id="356852"/>
    <lineage>
        <taxon>Bacteria</taxon>
        <taxon>Bacillati</taxon>
        <taxon>Actinomycetota</taxon>
        <taxon>Actinomycetes</taxon>
        <taxon>Micromonosporales</taxon>
        <taxon>Micromonosporaceae</taxon>
        <taxon>Micromonospora</taxon>
    </lineage>
</organism>
<dbReference type="Gene3D" id="1.10.10.10">
    <property type="entry name" value="Winged helix-like DNA-binding domain superfamily/Winged helix DNA-binding domain"/>
    <property type="match status" value="1"/>
</dbReference>
<name>A0A1C5IVX6_9ACTN</name>
<evidence type="ECO:0000313" key="3">
    <source>
        <dbReference type="Proteomes" id="UP000198215"/>
    </source>
</evidence>
<dbReference type="AlphaFoldDB" id="A0A1C5IVX6"/>
<dbReference type="PANTHER" id="PTHR43252:SF6">
    <property type="entry name" value="NEGATIVE TRANSCRIPTION REGULATOR PADR"/>
    <property type="match status" value="1"/>
</dbReference>
<sequence length="183" mass="20041">MNSGRVSTTHVLLGLLAAGNRHGYDLKRAHDTRLPRARPLAFGQVYATLGRLARDGLVVATGQERESGPDRTAYALTGRGREELDAWLAAVEPPAPYVTSTLFTKVVVALLVADVDTARAYLVAQARAHTDRLRELTATKTAPTATLDDVVAADYAIVHLDADLRWLRTTLDRVADWHREVHP</sequence>
<proteinExistence type="predicted"/>
<dbReference type="PANTHER" id="PTHR43252">
    <property type="entry name" value="TRANSCRIPTIONAL REGULATOR YQJI"/>
    <property type="match status" value="1"/>
</dbReference>
<gene>
    <name evidence="2" type="ORF">GA0070614_3505</name>
</gene>
<evidence type="ECO:0000313" key="2">
    <source>
        <dbReference type="EMBL" id="SCG62475.1"/>
    </source>
</evidence>
<reference evidence="3" key="1">
    <citation type="submission" date="2016-06" db="EMBL/GenBank/DDBJ databases">
        <authorList>
            <person name="Varghese N."/>
            <person name="Submissions Spin"/>
        </authorList>
    </citation>
    <scope>NUCLEOTIDE SEQUENCE [LARGE SCALE GENOMIC DNA]</scope>
    <source>
        <strain evidence="3">DSM 45161</strain>
    </source>
</reference>
<accession>A0A1C5IVX6</accession>
<protein>
    <submittedName>
        <fullName evidence="2">Transcriptional regulator, PadR family</fullName>
    </submittedName>
</protein>
<dbReference type="InterPro" id="IPR036388">
    <property type="entry name" value="WH-like_DNA-bd_sf"/>
</dbReference>
<keyword evidence="3" id="KW-1185">Reference proteome</keyword>
<dbReference type="EMBL" id="LT607753">
    <property type="protein sequence ID" value="SCG62475.1"/>
    <property type="molecule type" value="Genomic_DNA"/>
</dbReference>
<dbReference type="InterPro" id="IPR036390">
    <property type="entry name" value="WH_DNA-bd_sf"/>
</dbReference>
<dbReference type="SUPFAM" id="SSF46785">
    <property type="entry name" value="Winged helix' DNA-binding domain"/>
    <property type="match status" value="1"/>
</dbReference>
<dbReference type="Proteomes" id="UP000198215">
    <property type="component" value="Chromosome I"/>
</dbReference>
<feature type="domain" description="Transcription regulator PadR N-terminal" evidence="1">
    <location>
        <begin position="12"/>
        <end position="85"/>
    </location>
</feature>
<dbReference type="Pfam" id="PF03551">
    <property type="entry name" value="PadR"/>
    <property type="match status" value="1"/>
</dbReference>
<evidence type="ECO:0000259" key="1">
    <source>
        <dbReference type="Pfam" id="PF03551"/>
    </source>
</evidence>